<evidence type="ECO:0000313" key="3">
    <source>
        <dbReference type="Proteomes" id="UP000008210"/>
    </source>
</evidence>
<feature type="coiled-coil region" evidence="1">
    <location>
        <begin position="94"/>
        <end position="142"/>
    </location>
</feature>
<dbReference type="eggNOG" id="ENOG502ZHVB">
    <property type="taxonomic scope" value="Bacteria"/>
</dbReference>
<gene>
    <name evidence="2" type="ordered locus">H16_A0823</name>
</gene>
<dbReference type="STRING" id="381666.H16_A0823"/>
<protein>
    <submittedName>
        <fullName evidence="2">Uncharacterized protein</fullName>
    </submittedName>
</protein>
<dbReference type="KEGG" id="reh:H16_A0823"/>
<organism evidence="2 3">
    <name type="scientific">Cupriavidus necator (strain ATCC 17699 / DSM 428 / KCTC 22496 / NCIMB 10442 / H16 / Stanier 337)</name>
    <name type="common">Ralstonia eutropha</name>
    <dbReference type="NCBI Taxonomy" id="381666"/>
    <lineage>
        <taxon>Bacteria</taxon>
        <taxon>Pseudomonadati</taxon>
        <taxon>Pseudomonadota</taxon>
        <taxon>Betaproteobacteria</taxon>
        <taxon>Burkholderiales</taxon>
        <taxon>Burkholderiaceae</taxon>
        <taxon>Cupriavidus</taxon>
    </lineage>
</organism>
<dbReference type="AlphaFoldDB" id="Q0KDF1"/>
<dbReference type="EMBL" id="AM260479">
    <property type="protein sequence ID" value="CAJ91970.1"/>
    <property type="molecule type" value="Genomic_DNA"/>
</dbReference>
<keyword evidence="3" id="KW-1185">Reference proteome</keyword>
<reference evidence="2 3" key="1">
    <citation type="journal article" date="2006" name="Nat. Biotechnol.">
        <title>Genome sequence of the bioplastic-producing 'Knallgas' bacterium Ralstonia eutropha H16.</title>
        <authorList>
            <person name="Pohlmann A."/>
            <person name="Fricke W.F."/>
            <person name="Reinecke F."/>
            <person name="Kusian B."/>
            <person name="Liesegang H."/>
            <person name="Cramm R."/>
            <person name="Eitinger T."/>
            <person name="Ewering C."/>
            <person name="Potter M."/>
            <person name="Schwartz E."/>
            <person name="Strittmatter A."/>
            <person name="Voss I."/>
            <person name="Gottschalk G."/>
            <person name="Steinbuechel A."/>
            <person name="Friedrich B."/>
            <person name="Bowien B."/>
        </authorList>
    </citation>
    <scope>NUCLEOTIDE SEQUENCE [LARGE SCALE GENOMIC DNA]</scope>
    <source>
        <strain evidence="3">ATCC 17699 / DSM 428 / KCTC 22496 / NCIMB 10442 / H16 / Stanier 337</strain>
    </source>
</reference>
<sequence>MSLKRKAIYSGDSIEQEFLDALARLQIGKPKTKKMKDRLAAGKMKITISNVAVEAGRSRTLIGLDKNCRYPVVREKIREAKEKPSLPTTHTEIIQRLRAEKLELQVEVRKLRAEATAHYFARVKAEKELEQERARAARVNKLLAGKQKIARIVGGDSQS</sequence>
<proteinExistence type="predicted"/>
<name>Q0KDF1_CUPNH</name>
<dbReference type="Proteomes" id="UP000008210">
    <property type="component" value="Chromosome 1"/>
</dbReference>
<keyword evidence="1" id="KW-0175">Coiled coil</keyword>
<evidence type="ECO:0000313" key="2">
    <source>
        <dbReference type="EMBL" id="CAJ91970.1"/>
    </source>
</evidence>
<accession>Q0KDF1</accession>
<dbReference type="HOGENOM" id="CLU_1657914_0_0_4"/>
<evidence type="ECO:0000256" key="1">
    <source>
        <dbReference type="SAM" id="Coils"/>
    </source>
</evidence>